<reference evidence="3 4" key="1">
    <citation type="submission" date="2016-06" db="EMBL/GenBank/DDBJ databases">
        <authorList>
            <person name="Kjaerup R.B."/>
            <person name="Dalgaard T.S."/>
            <person name="Juul-Madsen H.R."/>
        </authorList>
    </citation>
    <scope>NUCLEOTIDE SEQUENCE [LARGE SCALE GENOMIC DNA]</scope>
    <source>
        <strain evidence="3 4">DSM 45097</strain>
    </source>
</reference>
<feature type="region of interest" description="Disordered" evidence="1">
    <location>
        <begin position="95"/>
        <end position="115"/>
    </location>
</feature>
<protein>
    <submittedName>
        <fullName evidence="3">Uncharacterized protein</fullName>
    </submittedName>
</protein>
<name>A0A1C5J1P6_9ACTN</name>
<feature type="compositionally biased region" description="Pro residues" evidence="1">
    <location>
        <begin position="433"/>
        <end position="442"/>
    </location>
</feature>
<keyword evidence="4" id="KW-1185">Reference proteome</keyword>
<dbReference type="Proteomes" id="UP000198210">
    <property type="component" value="Chromosome I"/>
</dbReference>
<evidence type="ECO:0000313" key="3">
    <source>
        <dbReference type="EMBL" id="SCG64527.1"/>
    </source>
</evidence>
<feature type="compositionally biased region" description="Gly residues" evidence="1">
    <location>
        <begin position="362"/>
        <end position="425"/>
    </location>
</feature>
<gene>
    <name evidence="3" type="ORF">GA0074704_4034</name>
</gene>
<accession>A0A1C5J1P6</accession>
<evidence type="ECO:0000256" key="2">
    <source>
        <dbReference type="SAM" id="Phobius"/>
    </source>
</evidence>
<evidence type="ECO:0000256" key="1">
    <source>
        <dbReference type="SAM" id="MobiDB-lite"/>
    </source>
</evidence>
<proteinExistence type="predicted"/>
<organism evidence="3 4">
    <name type="scientific">Micromonospora siamensis</name>
    <dbReference type="NCBI Taxonomy" id="299152"/>
    <lineage>
        <taxon>Bacteria</taxon>
        <taxon>Bacillati</taxon>
        <taxon>Actinomycetota</taxon>
        <taxon>Actinomycetes</taxon>
        <taxon>Micromonosporales</taxon>
        <taxon>Micromonosporaceae</taxon>
        <taxon>Micromonospora</taxon>
    </lineage>
</organism>
<dbReference type="EMBL" id="LT607751">
    <property type="protein sequence ID" value="SCG64527.1"/>
    <property type="molecule type" value="Genomic_DNA"/>
</dbReference>
<keyword evidence="2" id="KW-0472">Membrane</keyword>
<dbReference type="RefSeq" id="WP_088971934.1">
    <property type="nucleotide sequence ID" value="NZ_JBHLYF010000005.1"/>
</dbReference>
<dbReference type="AlphaFoldDB" id="A0A1C5J1P6"/>
<evidence type="ECO:0000313" key="4">
    <source>
        <dbReference type="Proteomes" id="UP000198210"/>
    </source>
</evidence>
<sequence length="1076" mass="113082">MPVQVRVPVRVRLDARSLAETPDRVTEALAVALARALDRSRREAVEPRGGYLGVRTTEPVFTWTGDAVPGAARRAFEDRLRAVVADAVDAARLDPGLPDGVAAPLSEPPAETADPVRESALLRTYELPSYQGGGEPEVIDFSDEPAVVTPVSHEWVVRPVGELRAHLRAAAAEAVRQFGPPPAGTPAGLLAKVVDASGHTVWGAIVFTTPWSFFGFPTFQETTLVAGPNARFQTRDVDPPAGPATAVRRMIADRAALVATAADLLGPDIRALIVHAQPRGATTSQAEYDRRVDTAVDAEINRRVDAVLAGLGGAAPTSVIVLTLGGGSMLLVSTDATDADLHWTGVANLLPVSVERPRGHGHGTGAGGGAGANGGGGTGGGAGTGAGGEGDATGAGGDGTGGGDGDSDGSGGFSIGMGGGAGGGAFVWDPTAPTTPPPPPGKEPSRFPVVRRGLFSREPRGCAPFNGEPSLDELGRAGEGLRRAMEDIAFRLQMGKICDYPANFCLQAAETLFGRAASISAYIGLTERDGFTQPTPDGDGALGSLNFRPVASPAVQFLRHLAGVVPRLHALALAVMRTYEQPENWAKVHGGWIDSTASWDLHFLEEFTPATEAAVGQILVSGSQALLLQLLLSSRTGINARITNFDRYAPIFERLLVSQLTDYAELSRLRERLRRHTAAAWVQGHTGQGGGAVAAASQLHPATAWFGAAHALSGAFLATEQALTTAGTAGEIVTTGGVARIRDSHGVMWSESDLDQAMVMQRGQAEGIDPLVKQITDLPDVIERFRTDPTAIRRELRRLLDEMSANNAEMLDKARADAMFAFRASRISDNIPAATVPGSRYALQGIHLQVHQELGEFFGGDSFYALGIDALFSAELGREELIGFGLTVGIVLLSVLCPPLGFLAGVVVAANDVRHARERERLYGSMLDPELVLTRAEVEVELFAAYLGLALSLLPEVGTIGGAVVRGGRVGLRAGLRSGLRAARGYVARRISRQIVEAASRDLLQAFITEILVNEVLGRIIQKAMEPVLAHIEHEAMLTESVGGPEGARFILMVLAEERRAAAAPAGAVRAPVVRP</sequence>
<keyword evidence="2" id="KW-1133">Transmembrane helix</keyword>
<feature type="transmembrane region" description="Helical" evidence="2">
    <location>
        <begin position="881"/>
        <end position="910"/>
    </location>
</feature>
<feature type="region of interest" description="Disordered" evidence="1">
    <location>
        <begin position="354"/>
        <end position="447"/>
    </location>
</feature>
<keyword evidence="2" id="KW-0812">Transmembrane</keyword>